<reference evidence="1 2" key="1">
    <citation type="submission" date="2021-06" db="EMBL/GenBank/DDBJ databases">
        <authorList>
            <person name="Kallberg Y."/>
            <person name="Tangrot J."/>
            <person name="Rosling A."/>
        </authorList>
    </citation>
    <scope>NUCLEOTIDE SEQUENCE [LARGE SCALE GENOMIC DNA]</scope>
    <source>
        <strain evidence="1 2">120-4 pot B 10/14</strain>
    </source>
</reference>
<organism evidence="1 2">
    <name type="scientific">Gigaspora margarita</name>
    <dbReference type="NCBI Taxonomy" id="4874"/>
    <lineage>
        <taxon>Eukaryota</taxon>
        <taxon>Fungi</taxon>
        <taxon>Fungi incertae sedis</taxon>
        <taxon>Mucoromycota</taxon>
        <taxon>Glomeromycotina</taxon>
        <taxon>Glomeromycetes</taxon>
        <taxon>Diversisporales</taxon>
        <taxon>Gigasporaceae</taxon>
        <taxon>Gigaspora</taxon>
    </lineage>
</organism>
<protein>
    <submittedName>
        <fullName evidence="1">33881_t:CDS:1</fullName>
    </submittedName>
</protein>
<evidence type="ECO:0000313" key="2">
    <source>
        <dbReference type="Proteomes" id="UP000789901"/>
    </source>
</evidence>
<comment type="caution">
    <text evidence="1">The sequence shown here is derived from an EMBL/GenBank/DDBJ whole genome shotgun (WGS) entry which is preliminary data.</text>
</comment>
<sequence length="189" mass="21443">KMKYLQKKGLGEKNGLVALTVQQVREILNDEFLDPKTLQSLLYRVFFYIATIFAYRDSGNAQCIQLLADQSDTSGPTSDLTKYISKYPSDASNNFYLVEKFMKDIGQKVKVKLPDKDAIMDVIGHKSSQDVCAYKTVSESQKINMMKTLINTIKPASNINPINQESSALFTEITRSYINFNTILLLYKI</sequence>
<dbReference type="EMBL" id="CAJVQB010079453">
    <property type="protein sequence ID" value="CAG8845404.1"/>
    <property type="molecule type" value="Genomic_DNA"/>
</dbReference>
<keyword evidence="2" id="KW-1185">Reference proteome</keyword>
<accession>A0ABN7X1N1</accession>
<feature type="non-terminal residue" evidence="1">
    <location>
        <position position="1"/>
    </location>
</feature>
<gene>
    <name evidence="1" type="ORF">GMARGA_LOCUS37617</name>
</gene>
<evidence type="ECO:0000313" key="1">
    <source>
        <dbReference type="EMBL" id="CAG8845404.1"/>
    </source>
</evidence>
<proteinExistence type="predicted"/>
<dbReference type="Proteomes" id="UP000789901">
    <property type="component" value="Unassembled WGS sequence"/>
</dbReference>
<name>A0ABN7X1N1_GIGMA</name>